<protein>
    <submittedName>
        <fullName evidence="4">Uncharacterized protein</fullName>
    </submittedName>
</protein>
<organism evidence="4 5">
    <name type="scientific">Sphenostylis stenocarpa</name>
    <dbReference type="NCBI Taxonomy" id="92480"/>
    <lineage>
        <taxon>Eukaryota</taxon>
        <taxon>Viridiplantae</taxon>
        <taxon>Streptophyta</taxon>
        <taxon>Embryophyta</taxon>
        <taxon>Tracheophyta</taxon>
        <taxon>Spermatophyta</taxon>
        <taxon>Magnoliopsida</taxon>
        <taxon>eudicotyledons</taxon>
        <taxon>Gunneridae</taxon>
        <taxon>Pentapetalae</taxon>
        <taxon>rosids</taxon>
        <taxon>fabids</taxon>
        <taxon>Fabales</taxon>
        <taxon>Fabaceae</taxon>
        <taxon>Papilionoideae</taxon>
        <taxon>50 kb inversion clade</taxon>
        <taxon>NPAAA clade</taxon>
        <taxon>indigoferoid/millettioid clade</taxon>
        <taxon>Phaseoleae</taxon>
        <taxon>Sphenostylis</taxon>
    </lineage>
</organism>
<dbReference type="GO" id="GO:0033178">
    <property type="term" value="C:proton-transporting two-sector ATPase complex, catalytic domain"/>
    <property type="evidence" value="ECO:0007669"/>
    <property type="project" value="InterPro"/>
</dbReference>
<evidence type="ECO:0000256" key="3">
    <source>
        <dbReference type="ARBA" id="ARBA00023065"/>
    </source>
</evidence>
<dbReference type="Proteomes" id="UP001189624">
    <property type="component" value="Chromosome 7"/>
</dbReference>
<comment type="similarity">
    <text evidence="1">Belongs to the V-ATPase E subunit family.</text>
</comment>
<evidence type="ECO:0000313" key="5">
    <source>
        <dbReference type="Proteomes" id="UP001189624"/>
    </source>
</evidence>
<reference evidence="4" key="1">
    <citation type="submission" date="2023-10" db="EMBL/GenBank/DDBJ databases">
        <authorList>
            <person name="Domelevo Entfellner J.-B."/>
        </authorList>
    </citation>
    <scope>NUCLEOTIDE SEQUENCE</scope>
</reference>
<keyword evidence="5" id="KW-1185">Reference proteome</keyword>
<dbReference type="Gramene" id="rna-AYBTSS11_LOCUS22345">
    <property type="protein sequence ID" value="CAJ1969603.1"/>
    <property type="gene ID" value="gene-AYBTSS11_LOCUS22345"/>
</dbReference>
<dbReference type="GO" id="GO:0046961">
    <property type="term" value="F:proton-transporting ATPase activity, rotational mechanism"/>
    <property type="evidence" value="ECO:0007669"/>
    <property type="project" value="InterPro"/>
</dbReference>
<dbReference type="PANTHER" id="PTHR45715">
    <property type="entry name" value="ATPASE H+-TRANSPORTING V1 SUBUNIT E1A-RELATED"/>
    <property type="match status" value="1"/>
</dbReference>
<gene>
    <name evidence="4" type="ORF">AYBTSS11_LOCUS22345</name>
</gene>
<dbReference type="InterPro" id="IPR002842">
    <property type="entry name" value="ATPase_V1_Esu"/>
</dbReference>
<dbReference type="AlphaFoldDB" id="A0AA86TB00"/>
<accession>A0AA86TB00</accession>
<evidence type="ECO:0000256" key="2">
    <source>
        <dbReference type="ARBA" id="ARBA00022448"/>
    </source>
</evidence>
<name>A0AA86TB00_9FABA</name>
<keyword evidence="2" id="KW-0813">Transport</keyword>
<dbReference type="Gene3D" id="6.10.250.1620">
    <property type="match status" value="1"/>
</dbReference>
<keyword evidence="3" id="KW-0406">Ion transport</keyword>
<evidence type="ECO:0000256" key="1">
    <source>
        <dbReference type="ARBA" id="ARBA00005901"/>
    </source>
</evidence>
<sequence>MVRFIRQEAEEKANEIFVSTEEEFNIEKLQLVEADKKKIRQEYKCKERQVKIHKKMLITKRSRAHGLVEGILERVLINLHSIQKNLQFWKFRAKRSDSEKARFMIFERGPRAFIDETVKLLRGLTA</sequence>
<evidence type="ECO:0000313" key="4">
    <source>
        <dbReference type="EMBL" id="CAJ1969603.1"/>
    </source>
</evidence>
<dbReference type="Pfam" id="PF01991">
    <property type="entry name" value="vATP-synt_E"/>
    <property type="match status" value="1"/>
</dbReference>
<proteinExistence type="inferred from homology"/>
<dbReference type="EMBL" id="OY731404">
    <property type="protein sequence ID" value="CAJ1969603.1"/>
    <property type="molecule type" value="Genomic_DNA"/>
</dbReference>